<keyword evidence="1" id="KW-1133">Transmembrane helix</keyword>
<dbReference type="EMBL" id="FNOV01000005">
    <property type="protein sequence ID" value="SDY06597.1"/>
    <property type="molecule type" value="Genomic_DNA"/>
</dbReference>
<keyword evidence="3" id="KW-1185">Reference proteome</keyword>
<accession>A0A1H3GU09</accession>
<dbReference type="AlphaFoldDB" id="A0A1H3GU09"/>
<gene>
    <name evidence="2" type="ORF">SAMN04488069_105168</name>
</gene>
<sequence>MSDHEFLPYQRFPNATVAQPLLELLYAHHIEAETRLAQPAFDVSFAFNETSRYFQVLLRPADFARAQALEQQAAEALTADLPADYHLLAFSSAELHDIMLRPDEWSALDVALARRLLAERGEALPPARLEELRQQRLNDLARPEPRQTRGVLAGYVLALLGGFFGLLIGWHLYSHSRQLPDGRRVPAFQPPDRAHGLRIMVLSGICLVALLGWYFYRELL</sequence>
<keyword evidence="1" id="KW-0472">Membrane</keyword>
<protein>
    <submittedName>
        <fullName evidence="2">Uncharacterized protein</fullName>
    </submittedName>
</protein>
<name>A0A1H3GU09_9BACT</name>
<proteinExistence type="predicted"/>
<dbReference type="RefSeq" id="WP_092739241.1">
    <property type="nucleotide sequence ID" value="NZ_FNOV01000005.1"/>
</dbReference>
<feature type="transmembrane region" description="Helical" evidence="1">
    <location>
        <begin position="193"/>
        <end position="216"/>
    </location>
</feature>
<evidence type="ECO:0000313" key="3">
    <source>
        <dbReference type="Proteomes" id="UP000199249"/>
    </source>
</evidence>
<reference evidence="3" key="1">
    <citation type="submission" date="2016-10" db="EMBL/GenBank/DDBJ databases">
        <authorList>
            <person name="Varghese N."/>
            <person name="Submissions S."/>
        </authorList>
    </citation>
    <scope>NUCLEOTIDE SEQUENCE [LARGE SCALE GENOMIC DNA]</scope>
    <source>
        <strain evidence="3">CGMCC 1.8975</strain>
    </source>
</reference>
<evidence type="ECO:0000313" key="2">
    <source>
        <dbReference type="EMBL" id="SDY06597.1"/>
    </source>
</evidence>
<organism evidence="2 3">
    <name type="scientific">Hymenobacter psychrophilus</name>
    <dbReference type="NCBI Taxonomy" id="651662"/>
    <lineage>
        <taxon>Bacteria</taxon>
        <taxon>Pseudomonadati</taxon>
        <taxon>Bacteroidota</taxon>
        <taxon>Cytophagia</taxon>
        <taxon>Cytophagales</taxon>
        <taxon>Hymenobacteraceae</taxon>
        <taxon>Hymenobacter</taxon>
    </lineage>
</organism>
<keyword evidence="1" id="KW-0812">Transmembrane</keyword>
<evidence type="ECO:0000256" key="1">
    <source>
        <dbReference type="SAM" id="Phobius"/>
    </source>
</evidence>
<feature type="transmembrane region" description="Helical" evidence="1">
    <location>
        <begin position="152"/>
        <end position="173"/>
    </location>
</feature>
<dbReference type="Proteomes" id="UP000199249">
    <property type="component" value="Unassembled WGS sequence"/>
</dbReference>